<feature type="transmembrane region" description="Helical" evidence="6">
    <location>
        <begin position="266"/>
        <end position="286"/>
    </location>
</feature>
<dbReference type="EMBL" id="CAMPGE010014952">
    <property type="protein sequence ID" value="CAI2373597.1"/>
    <property type="molecule type" value="Genomic_DNA"/>
</dbReference>
<keyword evidence="9" id="KW-1185">Reference proteome</keyword>
<gene>
    <name evidence="8" type="ORF">ECRASSUSDP1_LOCUS14943</name>
</gene>
<sequence>MLLQHNSNHDLIPKETPNNLPPSNLLSYPSKSFEIENHALHPNISSPSKPLFSKTKGICLGLLSKLIYIICLASLKHCYLSYEQINGFDFILFRAFLSIISSGIEARYSKVNVFYVPEGIRICVIVRFISGIIGFPCFFIAMKYLPTSQCHITVSIYPLLNAIFAYLFLKEILHIRDICLLFGAFVGAYIINSTESTREGEGFSEEVYKFGIMLLIVALIFRSTGLVTMRIISKSANSVYSLFYYALGMLTNAVTLLLFFRDHLNFQHYTIGVIFFLSVASIFDYCSQSMLSYASKFEKATVLAPLSYVTACLILINDLVLFHYEFEPMYFLGFVIIFICVLVPIVYKIYQ</sequence>
<dbReference type="InterPro" id="IPR000620">
    <property type="entry name" value="EamA_dom"/>
</dbReference>
<evidence type="ECO:0000313" key="8">
    <source>
        <dbReference type="EMBL" id="CAI2373597.1"/>
    </source>
</evidence>
<evidence type="ECO:0000256" key="5">
    <source>
        <dbReference type="SAM" id="MobiDB-lite"/>
    </source>
</evidence>
<feature type="transmembrane region" description="Helical" evidence="6">
    <location>
        <begin position="124"/>
        <end position="145"/>
    </location>
</feature>
<dbReference type="AlphaFoldDB" id="A0AAD2CXT1"/>
<feature type="transmembrane region" description="Helical" evidence="6">
    <location>
        <begin position="151"/>
        <end position="168"/>
    </location>
</feature>
<evidence type="ECO:0000259" key="7">
    <source>
        <dbReference type="Pfam" id="PF00892"/>
    </source>
</evidence>
<keyword evidence="2 6" id="KW-0812">Transmembrane</keyword>
<evidence type="ECO:0000256" key="6">
    <source>
        <dbReference type="SAM" id="Phobius"/>
    </source>
</evidence>
<dbReference type="InterPro" id="IPR037185">
    <property type="entry name" value="EmrE-like"/>
</dbReference>
<dbReference type="GO" id="GO:0016020">
    <property type="term" value="C:membrane"/>
    <property type="evidence" value="ECO:0007669"/>
    <property type="project" value="UniProtKB-SubCell"/>
</dbReference>
<evidence type="ECO:0000256" key="1">
    <source>
        <dbReference type="ARBA" id="ARBA00004141"/>
    </source>
</evidence>
<evidence type="ECO:0000256" key="4">
    <source>
        <dbReference type="ARBA" id="ARBA00023136"/>
    </source>
</evidence>
<comment type="subcellular location">
    <subcellularLocation>
        <location evidence="1">Membrane</location>
        <topology evidence="1">Multi-pass membrane protein</topology>
    </subcellularLocation>
</comment>
<dbReference type="Proteomes" id="UP001295684">
    <property type="component" value="Unassembled WGS sequence"/>
</dbReference>
<feature type="domain" description="EamA" evidence="7">
    <location>
        <begin position="56"/>
        <end position="192"/>
    </location>
</feature>
<protein>
    <recommendedName>
        <fullName evidence="7">EamA domain-containing protein</fullName>
    </recommendedName>
</protein>
<feature type="transmembrane region" description="Helical" evidence="6">
    <location>
        <begin position="306"/>
        <end position="324"/>
    </location>
</feature>
<dbReference type="PANTHER" id="PTHR22911">
    <property type="entry name" value="ACYL-MALONYL CONDENSING ENZYME-RELATED"/>
    <property type="match status" value="1"/>
</dbReference>
<evidence type="ECO:0000256" key="2">
    <source>
        <dbReference type="ARBA" id="ARBA00022692"/>
    </source>
</evidence>
<reference evidence="8" key="1">
    <citation type="submission" date="2023-07" db="EMBL/GenBank/DDBJ databases">
        <authorList>
            <consortium name="AG Swart"/>
            <person name="Singh M."/>
            <person name="Singh A."/>
            <person name="Seah K."/>
            <person name="Emmerich C."/>
        </authorList>
    </citation>
    <scope>NUCLEOTIDE SEQUENCE</scope>
    <source>
        <strain evidence="8">DP1</strain>
    </source>
</reference>
<accession>A0AAD2CXT1</accession>
<proteinExistence type="predicted"/>
<dbReference type="Pfam" id="PF00892">
    <property type="entry name" value="EamA"/>
    <property type="match status" value="2"/>
</dbReference>
<comment type="caution">
    <text evidence="8">The sequence shown here is derived from an EMBL/GenBank/DDBJ whole genome shotgun (WGS) entry which is preliminary data.</text>
</comment>
<evidence type="ECO:0000313" key="9">
    <source>
        <dbReference type="Proteomes" id="UP001295684"/>
    </source>
</evidence>
<evidence type="ECO:0000256" key="3">
    <source>
        <dbReference type="ARBA" id="ARBA00022989"/>
    </source>
</evidence>
<feature type="region of interest" description="Disordered" evidence="5">
    <location>
        <begin position="1"/>
        <end position="22"/>
    </location>
</feature>
<keyword evidence="3 6" id="KW-1133">Transmembrane helix</keyword>
<feature type="transmembrane region" description="Helical" evidence="6">
    <location>
        <begin position="239"/>
        <end position="260"/>
    </location>
</feature>
<keyword evidence="4 6" id="KW-0472">Membrane</keyword>
<name>A0AAD2CXT1_EUPCR</name>
<organism evidence="8 9">
    <name type="scientific">Euplotes crassus</name>
    <dbReference type="NCBI Taxonomy" id="5936"/>
    <lineage>
        <taxon>Eukaryota</taxon>
        <taxon>Sar</taxon>
        <taxon>Alveolata</taxon>
        <taxon>Ciliophora</taxon>
        <taxon>Intramacronucleata</taxon>
        <taxon>Spirotrichea</taxon>
        <taxon>Hypotrichia</taxon>
        <taxon>Euplotida</taxon>
        <taxon>Euplotidae</taxon>
        <taxon>Moneuplotes</taxon>
    </lineage>
</organism>
<feature type="transmembrane region" description="Helical" evidence="6">
    <location>
        <begin position="212"/>
        <end position="232"/>
    </location>
</feature>
<feature type="domain" description="EamA" evidence="7">
    <location>
        <begin position="210"/>
        <end position="342"/>
    </location>
</feature>
<feature type="transmembrane region" description="Helical" evidence="6">
    <location>
        <begin position="330"/>
        <end position="350"/>
    </location>
</feature>
<dbReference type="PANTHER" id="PTHR22911:SF6">
    <property type="entry name" value="SOLUTE CARRIER FAMILY 35 MEMBER G1"/>
    <property type="match status" value="1"/>
</dbReference>
<feature type="transmembrane region" description="Helical" evidence="6">
    <location>
        <begin position="175"/>
        <end position="192"/>
    </location>
</feature>
<dbReference type="SUPFAM" id="SSF103481">
    <property type="entry name" value="Multidrug resistance efflux transporter EmrE"/>
    <property type="match status" value="1"/>
</dbReference>